<organism evidence="1 2">
    <name type="scientific">Pseudomonas chlororaphis subsp. aurantiaca</name>
    <dbReference type="NCBI Taxonomy" id="86192"/>
    <lineage>
        <taxon>Bacteria</taxon>
        <taxon>Pseudomonadati</taxon>
        <taxon>Pseudomonadota</taxon>
        <taxon>Gammaproteobacteria</taxon>
        <taxon>Pseudomonadales</taxon>
        <taxon>Pseudomonadaceae</taxon>
        <taxon>Pseudomonas</taxon>
    </lineage>
</organism>
<accession>A0AAJ0ZFM8</accession>
<comment type="caution">
    <text evidence="1">The sequence shown here is derived from an EMBL/GenBank/DDBJ whole genome shotgun (WGS) entry which is preliminary data.</text>
</comment>
<reference evidence="1" key="1">
    <citation type="submission" date="2020-12" db="EMBL/GenBank/DDBJ databases">
        <title>Generalized mutagenesis with transposon Tn5. A laboratory procedure for the identification of genes responsible for a bacterial phenotype and its regulation, illustrated with phenazine production in Pseudomonas chlororaphis.</title>
        <authorList>
            <person name="Muzio F."/>
            <person name="Sobrero P."/>
            <person name="Agaras B."/>
            <person name="Valverde C."/>
        </authorList>
    </citation>
    <scope>NUCLEOTIDE SEQUENCE</scope>
    <source>
        <strain evidence="1">SMMP3</strain>
    </source>
</reference>
<evidence type="ECO:0000313" key="1">
    <source>
        <dbReference type="EMBL" id="MBU4631675.1"/>
    </source>
</evidence>
<protein>
    <submittedName>
        <fullName evidence="1">Uncharacterized protein</fullName>
    </submittedName>
</protein>
<name>A0AAJ0ZFM8_9PSED</name>
<dbReference type="EMBL" id="JAEEFW010000001">
    <property type="protein sequence ID" value="MBU4631675.1"/>
    <property type="molecule type" value="Genomic_DNA"/>
</dbReference>
<dbReference type="RefSeq" id="WP_124308575.1">
    <property type="nucleotide sequence ID" value="NZ_CP027715.1"/>
</dbReference>
<gene>
    <name evidence="1" type="ORF">I8747_02520</name>
</gene>
<dbReference type="AlphaFoldDB" id="A0AAJ0ZFM8"/>
<sequence length="82" mass="8334">MPNGKVLYLLAFKELAGASGLLQNDVSVQPLLPGGQLGASNPSIAGEPNKKTGACHGARFPGQWLAALLSLAAQPDALLAAR</sequence>
<dbReference type="Proteomes" id="UP000787568">
    <property type="component" value="Unassembled WGS sequence"/>
</dbReference>
<evidence type="ECO:0000313" key="2">
    <source>
        <dbReference type="Proteomes" id="UP000787568"/>
    </source>
</evidence>
<proteinExistence type="predicted"/>